<name>A0A451BQ81_9GAMM</name>
<reference evidence="2" key="1">
    <citation type="submission" date="2019-02" db="EMBL/GenBank/DDBJ databases">
        <authorList>
            <person name="Gruber-Vodicka R. H."/>
            <person name="Seah K. B. B."/>
        </authorList>
    </citation>
    <scope>NUCLEOTIDE SEQUENCE</scope>
    <source>
        <strain evidence="2">BECK_S127</strain>
    </source>
</reference>
<dbReference type="InterPro" id="IPR008775">
    <property type="entry name" value="Phytyl_CoA_dOase-like"/>
</dbReference>
<dbReference type="GO" id="GO:0016706">
    <property type="term" value="F:2-oxoglutarate-dependent dioxygenase activity"/>
    <property type="evidence" value="ECO:0007669"/>
    <property type="project" value="UniProtKB-ARBA"/>
</dbReference>
<sequence>MLQLTERTEPVVWSEGPHDPLTAWQLDDYARRGYLLIKDVFTTDEVDHLDERVEILADKRPENAIFGSEGEGHLRFLFGIHNDEPFKKYVRDRFIVGAARQILGAEDLYIYQSKMVSKVPFIGQEIPFHTDYDVWRRIDGLPSPRITNVGIFLTDQEMFNGALMVVPGSHKYFLEVSRHRPDTDQVHGDGENFDYIADLRRRRCDQIDREKFRMIAEQNGFDYLTGPKGSVLFFDANIIHGSTDNISPFPRRQLFLTYNHIANKPGNPARPHFMVDRDYEIIR</sequence>
<dbReference type="EMBL" id="CAADHB010000109">
    <property type="protein sequence ID" value="VFK80387.1"/>
    <property type="molecule type" value="Genomic_DNA"/>
</dbReference>
<proteinExistence type="predicted"/>
<protein>
    <submittedName>
        <fullName evidence="2">Ectoine hydroxylase</fullName>
    </submittedName>
</protein>
<accession>A0A451BQ81</accession>
<evidence type="ECO:0000313" key="2">
    <source>
        <dbReference type="EMBL" id="VFK80387.1"/>
    </source>
</evidence>
<dbReference type="SUPFAM" id="SSF51197">
    <property type="entry name" value="Clavaminate synthase-like"/>
    <property type="match status" value="1"/>
</dbReference>
<comment type="cofactor">
    <cofactor evidence="1">
        <name>Fe(2+)</name>
        <dbReference type="ChEBI" id="CHEBI:29033"/>
    </cofactor>
</comment>
<dbReference type="GO" id="GO:0005506">
    <property type="term" value="F:iron ion binding"/>
    <property type="evidence" value="ECO:0007669"/>
    <property type="project" value="UniProtKB-ARBA"/>
</dbReference>
<evidence type="ECO:0000256" key="1">
    <source>
        <dbReference type="ARBA" id="ARBA00001954"/>
    </source>
</evidence>
<dbReference type="Pfam" id="PF05721">
    <property type="entry name" value="PhyH"/>
    <property type="match status" value="1"/>
</dbReference>
<dbReference type="Gene3D" id="2.60.120.620">
    <property type="entry name" value="q2cbj1_9rhob like domain"/>
    <property type="match status" value="1"/>
</dbReference>
<dbReference type="PANTHER" id="PTHR20883">
    <property type="entry name" value="PHYTANOYL-COA DIOXYGENASE DOMAIN CONTAINING 1"/>
    <property type="match status" value="1"/>
</dbReference>
<gene>
    <name evidence="2" type="ORF">BECKSD772D_GA0070982_11094</name>
</gene>
<dbReference type="PANTHER" id="PTHR20883:SF48">
    <property type="entry name" value="ECTOINE DIOXYGENASE"/>
    <property type="match status" value="1"/>
</dbReference>
<organism evidence="2">
    <name type="scientific">Candidatus Kentrum sp. SD</name>
    <dbReference type="NCBI Taxonomy" id="2126332"/>
    <lineage>
        <taxon>Bacteria</taxon>
        <taxon>Pseudomonadati</taxon>
        <taxon>Pseudomonadota</taxon>
        <taxon>Gammaproteobacteria</taxon>
        <taxon>Candidatus Kentrum</taxon>
    </lineage>
</organism>
<dbReference type="AlphaFoldDB" id="A0A451BQ81"/>